<evidence type="ECO:0000313" key="3">
    <source>
        <dbReference type="Proteomes" id="UP000299102"/>
    </source>
</evidence>
<dbReference type="Proteomes" id="UP000299102">
    <property type="component" value="Unassembled WGS sequence"/>
</dbReference>
<name>A0A4C1X9N5_EUMVA</name>
<dbReference type="OrthoDB" id="10017160at2759"/>
<keyword evidence="3" id="KW-1185">Reference proteome</keyword>
<protein>
    <submittedName>
        <fullName evidence="2">Uncharacterized protein</fullName>
    </submittedName>
</protein>
<sequence length="129" mass="14485">MNYQPDRQPTIKKSAHTKDNKVTNIKSVFPPARPADTARSCSHSQEVKRGFTNPINDLNEERPSRAATEDNISIVRFMIETDKRRPLAVTSPLPPQIIASHVSADPSNDCPMFAGGRTFFLNTSWLRVH</sequence>
<dbReference type="AlphaFoldDB" id="A0A4C1X9N5"/>
<feature type="region of interest" description="Disordered" evidence="1">
    <location>
        <begin position="1"/>
        <end position="46"/>
    </location>
</feature>
<evidence type="ECO:0000256" key="1">
    <source>
        <dbReference type="SAM" id="MobiDB-lite"/>
    </source>
</evidence>
<evidence type="ECO:0000313" key="2">
    <source>
        <dbReference type="EMBL" id="GBP59602.1"/>
    </source>
</evidence>
<organism evidence="2 3">
    <name type="scientific">Eumeta variegata</name>
    <name type="common">Bagworm moth</name>
    <name type="synonym">Eumeta japonica</name>
    <dbReference type="NCBI Taxonomy" id="151549"/>
    <lineage>
        <taxon>Eukaryota</taxon>
        <taxon>Metazoa</taxon>
        <taxon>Ecdysozoa</taxon>
        <taxon>Arthropoda</taxon>
        <taxon>Hexapoda</taxon>
        <taxon>Insecta</taxon>
        <taxon>Pterygota</taxon>
        <taxon>Neoptera</taxon>
        <taxon>Endopterygota</taxon>
        <taxon>Lepidoptera</taxon>
        <taxon>Glossata</taxon>
        <taxon>Ditrysia</taxon>
        <taxon>Tineoidea</taxon>
        <taxon>Psychidae</taxon>
        <taxon>Oiketicinae</taxon>
        <taxon>Eumeta</taxon>
    </lineage>
</organism>
<gene>
    <name evidence="2" type="ORF">EVAR_44818_1</name>
</gene>
<reference evidence="2 3" key="1">
    <citation type="journal article" date="2019" name="Commun. Biol.">
        <title>The bagworm genome reveals a unique fibroin gene that provides high tensile strength.</title>
        <authorList>
            <person name="Kono N."/>
            <person name="Nakamura H."/>
            <person name="Ohtoshi R."/>
            <person name="Tomita M."/>
            <person name="Numata K."/>
            <person name="Arakawa K."/>
        </authorList>
    </citation>
    <scope>NUCLEOTIDE SEQUENCE [LARGE SCALE GENOMIC DNA]</scope>
</reference>
<dbReference type="EMBL" id="BGZK01000765">
    <property type="protein sequence ID" value="GBP59602.1"/>
    <property type="molecule type" value="Genomic_DNA"/>
</dbReference>
<accession>A0A4C1X9N5</accession>
<comment type="caution">
    <text evidence="2">The sequence shown here is derived from an EMBL/GenBank/DDBJ whole genome shotgun (WGS) entry which is preliminary data.</text>
</comment>
<proteinExistence type="predicted"/>